<feature type="transmembrane region" description="Helical" evidence="8">
    <location>
        <begin position="600"/>
        <end position="618"/>
    </location>
</feature>
<feature type="region of interest" description="Disordered" evidence="7">
    <location>
        <begin position="887"/>
        <end position="1005"/>
    </location>
</feature>
<dbReference type="Pfam" id="PF14703">
    <property type="entry name" value="PHM7_cyt"/>
    <property type="match status" value="1"/>
</dbReference>
<dbReference type="InterPro" id="IPR003864">
    <property type="entry name" value="CSC1/OSCA1-like_7TM"/>
</dbReference>
<dbReference type="Pfam" id="PF02714">
    <property type="entry name" value="RSN1_7TM"/>
    <property type="match status" value="1"/>
</dbReference>
<proteinExistence type="inferred from homology"/>
<dbReference type="OrthoDB" id="2150324at2759"/>
<keyword evidence="5 8" id="KW-1133">Transmembrane helix</keyword>
<feature type="transmembrane region" description="Helical" evidence="8">
    <location>
        <begin position="421"/>
        <end position="441"/>
    </location>
</feature>
<feature type="transmembrane region" description="Helical" evidence="8">
    <location>
        <begin position="151"/>
        <end position="175"/>
    </location>
</feature>
<dbReference type="AlphaFoldDB" id="A0A166QWB5"/>
<keyword evidence="6 8" id="KW-0472">Membrane</keyword>
<organism evidence="12 13">
    <name type="scientific">Athelia psychrophila</name>
    <dbReference type="NCBI Taxonomy" id="1759441"/>
    <lineage>
        <taxon>Eukaryota</taxon>
        <taxon>Fungi</taxon>
        <taxon>Dikarya</taxon>
        <taxon>Basidiomycota</taxon>
        <taxon>Agaricomycotina</taxon>
        <taxon>Agaricomycetes</taxon>
        <taxon>Agaricomycetidae</taxon>
        <taxon>Atheliales</taxon>
        <taxon>Atheliaceae</taxon>
        <taxon>Athelia</taxon>
    </lineage>
</organism>
<feature type="transmembrane region" description="Helical" evidence="8">
    <location>
        <begin position="25"/>
        <end position="46"/>
    </location>
</feature>
<feature type="transmembrane region" description="Helical" evidence="8">
    <location>
        <begin position="110"/>
        <end position="131"/>
    </location>
</feature>
<evidence type="ECO:0000313" key="12">
    <source>
        <dbReference type="EMBL" id="KZP27629.1"/>
    </source>
</evidence>
<feature type="transmembrane region" description="Helical" evidence="8">
    <location>
        <begin position="575"/>
        <end position="594"/>
    </location>
</feature>
<evidence type="ECO:0000256" key="1">
    <source>
        <dbReference type="ARBA" id="ARBA00004141"/>
    </source>
</evidence>
<dbReference type="PANTHER" id="PTHR13018:SF149">
    <property type="entry name" value="DOMAIN PROTEIN, PUTATIVE (AFU_ORTHOLOGUE AFUA_3G11660)-RELATED"/>
    <property type="match status" value="1"/>
</dbReference>
<feature type="transmembrane region" description="Helical" evidence="8">
    <location>
        <begin position="536"/>
        <end position="554"/>
    </location>
</feature>
<feature type="domain" description="CSC1/OSCA1-like N-terminal transmembrane" evidence="10">
    <location>
        <begin position="24"/>
        <end position="175"/>
    </location>
</feature>
<evidence type="ECO:0000256" key="7">
    <source>
        <dbReference type="SAM" id="MobiDB-lite"/>
    </source>
</evidence>
<feature type="transmembrane region" description="Helical" evidence="8">
    <location>
        <begin position="468"/>
        <end position="490"/>
    </location>
</feature>
<evidence type="ECO:0000256" key="3">
    <source>
        <dbReference type="ARBA" id="ARBA00022448"/>
    </source>
</evidence>
<feature type="domain" description="CSC1/OSCA1-like cytosolic" evidence="11">
    <location>
        <begin position="199"/>
        <end position="362"/>
    </location>
</feature>
<feature type="compositionally biased region" description="Polar residues" evidence="7">
    <location>
        <begin position="965"/>
        <end position="988"/>
    </location>
</feature>
<feature type="transmembrane region" description="Helical" evidence="8">
    <location>
        <begin position="378"/>
        <end position="401"/>
    </location>
</feature>
<comment type="similarity">
    <text evidence="2">Belongs to the CSC1 (TC 1.A.17) family.</text>
</comment>
<dbReference type="InterPro" id="IPR045122">
    <property type="entry name" value="Csc1-like"/>
</dbReference>
<sequence length="1005" mass="113051">MAANNISSIIDANIDLRKQMAPKAVVSQVALMTAISIITVIAFNVLRPSNKVIYEPKVKYHVGEKHPPRISDSTFGWIPPLLHTKEAELVDKIGLDAVTFLRFLKMFRSLFSSIAFALCAVLIPINITYNLKNVDINDRDDLSILTIRDVQGYTLAAHVAMSYVITGLVMFFVYINWVQMVRLRRAWFRSPEYAKSFYARTLAVMQVPKKFQSDEGIRAIFETHKVPYPTTSVHINRRVGQLPELIEFHNEAVRELERILVRYLRGGKIAKERPTIRIGGFMGMGGRKIDAIEFYTAKLKRTEGAIEIYRDQVDARKAENYGFASMASVPQAHTVANLLKNKHPKGTNITLAPNPKDIIWENMDKTHGELMRKRFTGFLYLAIIAFFNTVPLFIISVLANLNALQDAVPFIKQWADNSPETFAVVSGVLPPAVSGFFGFFLPRVVRWLSQYQGALTQSKLDRDVVGRYYSFLVISQLIVFTLIGVIFNLVRNLIAETNEKESFAEIWHKLGSLPKTINTTYIDQASYWLTYFPLRGFLVFFDLAQILNLVWTSFKTHMFGRTPRDIREWTKPVDFEFAIYYTNILFMGTVALVFAPLAPLVVAAAAVVFWISSWVYKYQLMYVCTSKVESGGRLWNVMVNRLLVAVVMMQLLFMLTIGLQGIGGFKSFFWVSTAPPIFIILGFKMFLNRKFNNAFYYYVPNEQELSQAPTHSERADAKGNRLGKRFGHPALHMDLFTPMLHTKMMALLPDVYKGRIQQDQARLGEYGGQKVEAQVISSGIKFAAVDQRDLEFDPQLYARDRGEQDWDARSMASTDMLGSDTASLAPSKSVFYANGNGRSSPAPPLPQSTVYNQYLAQGPGHRSNQSDIELSRIGPSTDHLPLLAQQGYFDGALPPPGAPYQQQRGSPGGSPQTQYPPAHGSPQSQYPPARGSPQAQYPPAPADMYRSESDGYREAPIHRPYPHARQQSNLSSLQSTPIHSRNQSQYSQIPGGGPPNMAGRGVFKG</sequence>
<feature type="domain" description="CSC1/OSCA1-like 7TM region" evidence="9">
    <location>
        <begin position="373"/>
        <end position="656"/>
    </location>
</feature>
<evidence type="ECO:0000256" key="2">
    <source>
        <dbReference type="ARBA" id="ARBA00007779"/>
    </source>
</evidence>
<keyword evidence="13" id="KW-1185">Reference proteome</keyword>
<feature type="compositionally biased region" description="Basic and acidic residues" evidence="7">
    <location>
        <begin position="945"/>
        <end position="957"/>
    </location>
</feature>
<evidence type="ECO:0000313" key="13">
    <source>
        <dbReference type="Proteomes" id="UP000076532"/>
    </source>
</evidence>
<protein>
    <submittedName>
        <fullName evidence="12">DUF221-domain-containing protein</fullName>
    </submittedName>
</protein>
<evidence type="ECO:0000256" key="8">
    <source>
        <dbReference type="SAM" id="Phobius"/>
    </source>
</evidence>
<evidence type="ECO:0000259" key="11">
    <source>
        <dbReference type="Pfam" id="PF14703"/>
    </source>
</evidence>
<feature type="compositionally biased region" description="Low complexity" evidence="7">
    <location>
        <begin position="899"/>
        <end position="913"/>
    </location>
</feature>
<dbReference type="InterPro" id="IPR027815">
    <property type="entry name" value="CSC1/OSCA1-like_cyt"/>
</dbReference>
<feature type="region of interest" description="Disordered" evidence="7">
    <location>
        <begin position="856"/>
        <end position="875"/>
    </location>
</feature>
<feature type="transmembrane region" description="Helical" evidence="8">
    <location>
        <begin position="668"/>
        <end position="687"/>
    </location>
</feature>
<gene>
    <name evidence="12" type="ORF">FIBSPDRAFT_780851</name>
</gene>
<reference evidence="12 13" key="1">
    <citation type="journal article" date="2016" name="Mol. Biol. Evol.">
        <title>Comparative Genomics of Early-Diverging Mushroom-Forming Fungi Provides Insights into the Origins of Lignocellulose Decay Capabilities.</title>
        <authorList>
            <person name="Nagy L.G."/>
            <person name="Riley R."/>
            <person name="Tritt A."/>
            <person name="Adam C."/>
            <person name="Daum C."/>
            <person name="Floudas D."/>
            <person name="Sun H."/>
            <person name="Yadav J.S."/>
            <person name="Pangilinan J."/>
            <person name="Larsson K.H."/>
            <person name="Matsuura K."/>
            <person name="Barry K."/>
            <person name="Labutti K."/>
            <person name="Kuo R."/>
            <person name="Ohm R.A."/>
            <person name="Bhattacharya S.S."/>
            <person name="Shirouzu T."/>
            <person name="Yoshinaga Y."/>
            <person name="Martin F.M."/>
            <person name="Grigoriev I.V."/>
            <person name="Hibbett D.S."/>
        </authorList>
    </citation>
    <scope>NUCLEOTIDE SEQUENCE [LARGE SCALE GENOMIC DNA]</scope>
    <source>
        <strain evidence="12 13">CBS 109695</strain>
    </source>
</reference>
<keyword evidence="3" id="KW-0813">Transport</keyword>
<dbReference type="GO" id="GO:0005886">
    <property type="term" value="C:plasma membrane"/>
    <property type="evidence" value="ECO:0007669"/>
    <property type="project" value="TreeGrafter"/>
</dbReference>
<keyword evidence="4 8" id="KW-0812">Transmembrane</keyword>
<dbReference type="Pfam" id="PF13967">
    <property type="entry name" value="RSN1_TM"/>
    <property type="match status" value="1"/>
</dbReference>
<evidence type="ECO:0000256" key="4">
    <source>
        <dbReference type="ARBA" id="ARBA00022692"/>
    </source>
</evidence>
<dbReference type="PANTHER" id="PTHR13018">
    <property type="entry name" value="PROBABLE MEMBRANE PROTEIN DUF221-RELATED"/>
    <property type="match status" value="1"/>
</dbReference>
<dbReference type="InterPro" id="IPR032880">
    <property type="entry name" value="CSC1/OSCA1-like_N"/>
</dbReference>
<accession>A0A166QWB5</accession>
<evidence type="ECO:0000256" key="6">
    <source>
        <dbReference type="ARBA" id="ARBA00023136"/>
    </source>
</evidence>
<evidence type="ECO:0000259" key="10">
    <source>
        <dbReference type="Pfam" id="PF13967"/>
    </source>
</evidence>
<evidence type="ECO:0000259" key="9">
    <source>
        <dbReference type="Pfam" id="PF02714"/>
    </source>
</evidence>
<dbReference type="EMBL" id="KV417508">
    <property type="protein sequence ID" value="KZP27629.1"/>
    <property type="molecule type" value="Genomic_DNA"/>
</dbReference>
<dbReference type="GO" id="GO:0005227">
    <property type="term" value="F:calcium-activated cation channel activity"/>
    <property type="evidence" value="ECO:0007669"/>
    <property type="project" value="InterPro"/>
</dbReference>
<name>A0A166QWB5_9AGAM</name>
<dbReference type="Proteomes" id="UP000076532">
    <property type="component" value="Unassembled WGS sequence"/>
</dbReference>
<evidence type="ECO:0000256" key="5">
    <source>
        <dbReference type="ARBA" id="ARBA00022989"/>
    </source>
</evidence>
<feature type="transmembrane region" description="Helical" evidence="8">
    <location>
        <begin position="639"/>
        <end position="662"/>
    </location>
</feature>
<comment type="subcellular location">
    <subcellularLocation>
        <location evidence="1">Membrane</location>
        <topology evidence="1">Multi-pass membrane protein</topology>
    </subcellularLocation>
</comment>